<dbReference type="PANTHER" id="PTHR12761">
    <property type="entry name" value="HERMANSKY-PUDLAK SYNDROME PROTEIN 1"/>
    <property type="match status" value="1"/>
</dbReference>
<dbReference type="AlphaFoldDB" id="A0A818FWK9"/>
<accession>A0A818FWK9</accession>
<comment type="caution">
    <text evidence="2">The sequence shown here is derived from an EMBL/GenBank/DDBJ whole genome shotgun (WGS) entry which is preliminary data.</text>
</comment>
<dbReference type="EMBL" id="CAJOAZ010000003">
    <property type="protein sequence ID" value="CAF3481292.1"/>
    <property type="molecule type" value="Genomic_DNA"/>
</dbReference>
<dbReference type="GO" id="GO:0031085">
    <property type="term" value="C:BLOC-3 complex"/>
    <property type="evidence" value="ECO:0007669"/>
    <property type="project" value="TreeGrafter"/>
</dbReference>
<dbReference type="InterPro" id="IPR026053">
    <property type="entry name" value="HPS1"/>
</dbReference>
<evidence type="ECO:0000313" key="2">
    <source>
        <dbReference type="EMBL" id="CAF3481292.1"/>
    </source>
</evidence>
<dbReference type="PANTHER" id="PTHR12761:SF1">
    <property type="entry name" value="BLOC-3 COMPLEX MEMBER HPS1"/>
    <property type="match status" value="1"/>
</dbReference>
<evidence type="ECO:0000313" key="1">
    <source>
        <dbReference type="EMBL" id="CAF1082553.1"/>
    </source>
</evidence>
<gene>
    <name evidence="1" type="ORF">JYZ213_LOCUS20375</name>
    <name evidence="2" type="ORF">OXD698_LOCUS148</name>
</gene>
<dbReference type="Proteomes" id="UP000663845">
    <property type="component" value="Unassembled WGS sequence"/>
</dbReference>
<evidence type="ECO:0000313" key="3">
    <source>
        <dbReference type="Proteomes" id="UP000663844"/>
    </source>
</evidence>
<protein>
    <submittedName>
        <fullName evidence="2">Uncharacterized protein</fullName>
    </submittedName>
</protein>
<organism evidence="2 3">
    <name type="scientific">Adineta steineri</name>
    <dbReference type="NCBI Taxonomy" id="433720"/>
    <lineage>
        <taxon>Eukaryota</taxon>
        <taxon>Metazoa</taxon>
        <taxon>Spiralia</taxon>
        <taxon>Gnathifera</taxon>
        <taxon>Rotifera</taxon>
        <taxon>Eurotatoria</taxon>
        <taxon>Bdelloidea</taxon>
        <taxon>Adinetida</taxon>
        <taxon>Adinetidae</taxon>
        <taxon>Adineta</taxon>
    </lineage>
</organism>
<sequence length="705" mass="81450">MGTRCLFGIFVFGSNSSVIYRFVTDDLFAHLRQCFQTRGYKLQDDTTDENQIDNNNNDNELTLSVDDAISQHLSVLVRVHEQTVSRHDPIRRITLNSGMQVFFDQIAENNVVCMADKSFDTTIVLKTINLLKALIKFHIGALPFIHYNTADQLINRISASLQYFLNNVTTNQALLFESCEYLHINSLIREHCRETCNMISNDIQNSLKVPRKIILITCNDKIVHMYHSPDQSRPNNADLFLLVLNNTSRSLRQEFEQQINLTNVMAHKFQQSMNNLNENIINSARTSVVSIPSQLTERTNSCPNFSLSSSTTSSSSDKSGITHRSEIVFLRTSNKIIAPFTLFTIPLTDNVSVLILVEWENSAVCSSLYELIRHLDSYTSHGLFSYDKLSPQVKSVEGSPAVRRYFESVGHPSNVLSDTLNKAHVLHKSSFKTNGNIDERHRKGLRILRNLTEMSRLSTDVFRHLFFDSDDYARRCSIDLDHDHEVDVQMDGIDIIDTRFRRNEYDTSRMTKMLRKKIILQLEDWFSFIEVKSQRNITMNFCHNDFPGLVHFVFIDRNRGQICSPALITDNQQQYELKCNSTDGIEHILEKKILAFELECLSALQNGFTAFTMSDEYFTYNYTLHLQESNGASMRLYKSFVQSQPPGVLHFDFYKALAEEHYPWIPYQTSIVCFELITVHLRIIPSYTVRQQCDRLWLKLMETDE</sequence>
<dbReference type="EMBL" id="CAJNOG010000214">
    <property type="protein sequence ID" value="CAF1082553.1"/>
    <property type="molecule type" value="Genomic_DNA"/>
</dbReference>
<dbReference type="Proteomes" id="UP000663844">
    <property type="component" value="Unassembled WGS sequence"/>
</dbReference>
<proteinExistence type="predicted"/>
<dbReference type="GO" id="GO:0005085">
    <property type="term" value="F:guanyl-nucleotide exchange factor activity"/>
    <property type="evidence" value="ECO:0007669"/>
    <property type="project" value="TreeGrafter"/>
</dbReference>
<reference evidence="2" key="1">
    <citation type="submission" date="2021-02" db="EMBL/GenBank/DDBJ databases">
        <authorList>
            <person name="Nowell W R."/>
        </authorList>
    </citation>
    <scope>NUCLEOTIDE SEQUENCE</scope>
</reference>
<name>A0A818FWK9_9BILA</name>